<dbReference type="AlphaFoldDB" id="A0A345E2G9"/>
<organism evidence="2 3">
    <name type="scientific">Haloplanus rubicundus</name>
    <dbReference type="NCBI Taxonomy" id="1547898"/>
    <lineage>
        <taxon>Archaea</taxon>
        <taxon>Methanobacteriati</taxon>
        <taxon>Methanobacteriota</taxon>
        <taxon>Stenosarchaea group</taxon>
        <taxon>Halobacteria</taxon>
        <taxon>Halobacteriales</taxon>
        <taxon>Haloferacaceae</taxon>
        <taxon>Haloplanus</taxon>
    </lineage>
</organism>
<protein>
    <submittedName>
        <fullName evidence="2">Uncharacterized protein</fullName>
    </submittedName>
</protein>
<dbReference type="RefSeq" id="WP_114585530.1">
    <property type="nucleotide sequence ID" value="NZ_CP031150.1"/>
</dbReference>
<evidence type="ECO:0000313" key="3">
    <source>
        <dbReference type="Proteomes" id="UP000253273"/>
    </source>
</evidence>
<dbReference type="OrthoDB" id="375464at2157"/>
<accession>A0A345E2G9</accession>
<feature type="region of interest" description="Disordered" evidence="1">
    <location>
        <begin position="49"/>
        <end position="84"/>
    </location>
</feature>
<dbReference type="EMBL" id="CP031150">
    <property type="protein sequence ID" value="AXG06391.1"/>
    <property type="molecule type" value="Genomic_DNA"/>
</dbReference>
<evidence type="ECO:0000256" key="1">
    <source>
        <dbReference type="SAM" id="MobiDB-lite"/>
    </source>
</evidence>
<proteinExistence type="predicted"/>
<gene>
    <name evidence="2" type="ORF">DU500_08115</name>
</gene>
<dbReference type="KEGG" id="haj:DU500_08115"/>
<sequence length="198" mass="22536">MEERVSGFRVRGSWEDVVAHGERITRALRESDVDEDALAEWDDWRPKVHEDLGEEVSEKTVEKASLERGAGERAGQAATEDLERASEHALESIEKAEGDGPEDMLEKWEDALEHGLRAVDTTTRKAIRTLETAVYERVMTRFAPYYFDNELVSANLRETTRLEDGDEFVFEVNSHDDQPKEKVSQRLDVVEEAGRGDV</sequence>
<evidence type="ECO:0000313" key="2">
    <source>
        <dbReference type="EMBL" id="AXG06391.1"/>
    </source>
</evidence>
<dbReference type="Pfam" id="PF19146">
    <property type="entry name" value="DUF5828"/>
    <property type="match status" value="1"/>
</dbReference>
<reference evidence="2 3" key="1">
    <citation type="submission" date="2018-07" db="EMBL/GenBank/DDBJ databases">
        <title>Genome sequences of Haloplanus sp. CBA1113.</title>
        <authorList>
            <person name="Kim Y.B."/>
            <person name="Roh S.W."/>
        </authorList>
    </citation>
    <scope>NUCLEOTIDE SEQUENCE [LARGE SCALE GENOMIC DNA]</scope>
    <source>
        <strain evidence="2 3">CBA1113</strain>
    </source>
</reference>
<feature type="compositionally biased region" description="Basic and acidic residues" evidence="1">
    <location>
        <begin position="49"/>
        <end position="71"/>
    </location>
</feature>
<dbReference type="Proteomes" id="UP000253273">
    <property type="component" value="Chromosome"/>
</dbReference>
<name>A0A345E2G9_9EURY</name>
<keyword evidence="3" id="KW-1185">Reference proteome</keyword>
<dbReference type="GeneID" id="37283342"/>
<dbReference type="InterPro" id="IPR043868">
    <property type="entry name" value="DUF5828"/>
</dbReference>